<organism evidence="3">
    <name type="scientific">Leifsonia sp. NPDC080035</name>
    <dbReference type="NCBI Taxonomy" id="3143936"/>
    <lineage>
        <taxon>Bacteria</taxon>
        <taxon>Bacillati</taxon>
        <taxon>Actinomycetota</taxon>
        <taxon>Actinomycetes</taxon>
        <taxon>Micrococcales</taxon>
        <taxon>Microbacteriaceae</taxon>
        <taxon>Leifsonia</taxon>
    </lineage>
</organism>
<proteinExistence type="predicted"/>
<evidence type="ECO:0000313" key="3">
    <source>
        <dbReference type="EMBL" id="XBM49950.1"/>
    </source>
</evidence>
<gene>
    <name evidence="3" type="ORF">AAME72_08785</name>
</gene>
<feature type="transmembrane region" description="Helical" evidence="2">
    <location>
        <begin position="44"/>
        <end position="70"/>
    </location>
</feature>
<sequence length="142" mass="14827">MTSQPPSPSVPPVGPTPPPQYAPYAQTPYPPQVYAAPPSRPGRVLGIVGFVLSFVFPLDIAGLVLSIIAMVQSRRAGQKNGFALAGIIIASVGILFCAAILALLIPPLIEVAQTCARLGTGVHEVGNAVYTCTPTSVRKSWH</sequence>
<keyword evidence="2" id="KW-0472">Membrane</keyword>
<evidence type="ECO:0000256" key="2">
    <source>
        <dbReference type="SAM" id="Phobius"/>
    </source>
</evidence>
<protein>
    <submittedName>
        <fullName evidence="3">DUF4190 domain-containing protein</fullName>
    </submittedName>
</protein>
<dbReference type="EMBL" id="CP157390">
    <property type="protein sequence ID" value="XBM49950.1"/>
    <property type="molecule type" value="Genomic_DNA"/>
</dbReference>
<feature type="region of interest" description="Disordered" evidence="1">
    <location>
        <begin position="1"/>
        <end position="25"/>
    </location>
</feature>
<dbReference type="RefSeq" id="WP_348789860.1">
    <property type="nucleotide sequence ID" value="NZ_CP157390.1"/>
</dbReference>
<feature type="compositionally biased region" description="Pro residues" evidence="1">
    <location>
        <begin position="1"/>
        <end position="21"/>
    </location>
</feature>
<dbReference type="AlphaFoldDB" id="A0AAU7GGD8"/>
<accession>A0AAU7GGD8</accession>
<name>A0AAU7GGD8_9MICO</name>
<keyword evidence="2" id="KW-0812">Transmembrane</keyword>
<reference evidence="3" key="1">
    <citation type="submission" date="2024-05" db="EMBL/GenBank/DDBJ databases">
        <title>The Natural Products Discovery Center: Release of the First 8490 Sequenced Strains for Exploring Actinobacteria Biosynthetic Diversity.</title>
        <authorList>
            <person name="Kalkreuter E."/>
            <person name="Kautsar S.A."/>
            <person name="Yang D."/>
            <person name="Bader C.D."/>
            <person name="Teijaro C.N."/>
            <person name="Fluegel L."/>
            <person name="Davis C.M."/>
            <person name="Simpson J.R."/>
            <person name="Lauterbach L."/>
            <person name="Steele A.D."/>
            <person name="Gui C."/>
            <person name="Meng S."/>
            <person name="Li G."/>
            <person name="Viehrig K."/>
            <person name="Ye F."/>
            <person name="Su P."/>
            <person name="Kiefer A.F."/>
            <person name="Nichols A."/>
            <person name="Cepeda A.J."/>
            <person name="Yan W."/>
            <person name="Fan B."/>
            <person name="Jiang Y."/>
            <person name="Adhikari A."/>
            <person name="Zheng C.-J."/>
            <person name="Schuster L."/>
            <person name="Cowan T.M."/>
            <person name="Smanski M.J."/>
            <person name="Chevrette M.G."/>
            <person name="de Carvalho L.P.S."/>
            <person name="Shen B."/>
        </authorList>
    </citation>
    <scope>NUCLEOTIDE SEQUENCE</scope>
    <source>
        <strain evidence="3">NPDC080035</strain>
    </source>
</reference>
<evidence type="ECO:0000256" key="1">
    <source>
        <dbReference type="SAM" id="MobiDB-lite"/>
    </source>
</evidence>
<feature type="transmembrane region" description="Helical" evidence="2">
    <location>
        <begin position="82"/>
        <end position="105"/>
    </location>
</feature>
<keyword evidence="2" id="KW-1133">Transmembrane helix</keyword>